<reference evidence="4" key="1">
    <citation type="submission" date="2017-11" db="EMBL/GenBank/DDBJ databases">
        <authorList>
            <person name="Watanabe M."/>
            <person name="Kojima H."/>
        </authorList>
    </citation>
    <scope>NUCLEOTIDE SEQUENCE [LARGE SCALE GENOMIC DNA]</scope>
    <source>
        <strain evidence="4">Tokyo 01</strain>
    </source>
</reference>
<comment type="caution">
    <text evidence="3">The sequence shown here is derived from an EMBL/GenBank/DDBJ whole genome shotgun (WGS) entry which is preliminary data.</text>
</comment>
<dbReference type="Gene3D" id="3.60.15.10">
    <property type="entry name" value="Ribonuclease Z/Hydroxyacylglutathione hydrolase-like"/>
    <property type="match status" value="1"/>
</dbReference>
<dbReference type="SUPFAM" id="SSF56281">
    <property type="entry name" value="Metallo-hydrolase/oxidoreductase"/>
    <property type="match status" value="1"/>
</dbReference>
<dbReference type="EMBL" id="BEXT01000001">
    <property type="protein sequence ID" value="GBC61734.1"/>
    <property type="molecule type" value="Genomic_DNA"/>
</dbReference>
<dbReference type="SMART" id="SM00849">
    <property type="entry name" value="Lactamase_B"/>
    <property type="match status" value="1"/>
</dbReference>
<dbReference type="InterPro" id="IPR050855">
    <property type="entry name" value="NDM-1-like"/>
</dbReference>
<evidence type="ECO:0000256" key="1">
    <source>
        <dbReference type="ARBA" id="ARBA00005250"/>
    </source>
</evidence>
<dbReference type="GO" id="GO:0017001">
    <property type="term" value="P:antibiotic catabolic process"/>
    <property type="evidence" value="ECO:0007669"/>
    <property type="project" value="UniProtKB-ARBA"/>
</dbReference>
<evidence type="ECO:0000313" key="3">
    <source>
        <dbReference type="EMBL" id="GBC61734.1"/>
    </source>
</evidence>
<sequence>MHTIKKHRFGPVEAFELGFGPIGPPLMTAFMYVTDGTVIDTGQRRMGRYVAELLGNRRLNRILLTHHHEDHSGNAGMLARKHGAVVMGHPLMADKMRTGFNVLPYQHYMSGTAGRAEVTPFPDRITDGRLRFRPIHTPGHSRDHTVFLEEENGWLFSGDLYLTDRVWFFRIDERIADQIASLEKVLKYDFDALFCGHRPCPSGGKKRLRRKLEFLREFHGSVGALADSGYPEKAIIRKMRFRSDLKIRWITMGNAGFNHMVRSSVRAHRAEKLF</sequence>
<keyword evidence="4" id="KW-1185">Reference proteome</keyword>
<dbReference type="InterPro" id="IPR001279">
    <property type="entry name" value="Metallo-B-lactamas"/>
</dbReference>
<protein>
    <submittedName>
        <fullName evidence="3">MBL fold metallo-hydrolase</fullName>
    </submittedName>
</protein>
<feature type="domain" description="Metallo-beta-lactamase" evidence="2">
    <location>
        <begin position="28"/>
        <end position="197"/>
    </location>
</feature>
<reference evidence="4" key="2">
    <citation type="submission" date="2019-01" db="EMBL/GenBank/DDBJ databases">
        <title>Genome sequence of Desulfonema ishimotonii strain Tokyo 01.</title>
        <authorList>
            <person name="Fukui M."/>
        </authorList>
    </citation>
    <scope>NUCLEOTIDE SEQUENCE [LARGE SCALE GENOMIC DNA]</scope>
    <source>
        <strain evidence="4">Tokyo 01</strain>
    </source>
</reference>
<organism evidence="3 4">
    <name type="scientific">Desulfonema ishimotonii</name>
    <dbReference type="NCBI Taxonomy" id="45657"/>
    <lineage>
        <taxon>Bacteria</taxon>
        <taxon>Pseudomonadati</taxon>
        <taxon>Thermodesulfobacteriota</taxon>
        <taxon>Desulfobacteria</taxon>
        <taxon>Desulfobacterales</taxon>
        <taxon>Desulfococcaceae</taxon>
        <taxon>Desulfonema</taxon>
    </lineage>
</organism>
<dbReference type="PANTHER" id="PTHR42951">
    <property type="entry name" value="METALLO-BETA-LACTAMASE DOMAIN-CONTAINING"/>
    <property type="match status" value="1"/>
</dbReference>
<proteinExistence type="inferred from homology"/>
<evidence type="ECO:0000259" key="2">
    <source>
        <dbReference type="SMART" id="SM00849"/>
    </source>
</evidence>
<dbReference type="Proteomes" id="UP000288096">
    <property type="component" value="Unassembled WGS sequence"/>
</dbReference>
<comment type="similarity">
    <text evidence="1">Belongs to the metallo-beta-lactamase superfamily. Class-B beta-lactamase family.</text>
</comment>
<accession>A0A401FXS3</accession>
<dbReference type="GO" id="GO:0016787">
    <property type="term" value="F:hydrolase activity"/>
    <property type="evidence" value="ECO:0007669"/>
    <property type="project" value="UniProtKB-KW"/>
</dbReference>
<dbReference type="AlphaFoldDB" id="A0A401FXS3"/>
<evidence type="ECO:0000313" key="4">
    <source>
        <dbReference type="Proteomes" id="UP000288096"/>
    </source>
</evidence>
<dbReference type="OrthoDB" id="9802248at2"/>
<dbReference type="Pfam" id="PF00753">
    <property type="entry name" value="Lactamase_B"/>
    <property type="match status" value="1"/>
</dbReference>
<dbReference type="PANTHER" id="PTHR42951:SF4">
    <property type="entry name" value="ACYL-COENZYME A THIOESTERASE MBLAC2"/>
    <property type="match status" value="1"/>
</dbReference>
<keyword evidence="3" id="KW-0378">Hydrolase</keyword>
<dbReference type="RefSeq" id="WP_124328985.1">
    <property type="nucleotide sequence ID" value="NZ_BEXT01000001.1"/>
</dbReference>
<name>A0A401FXS3_9BACT</name>
<dbReference type="InterPro" id="IPR036866">
    <property type="entry name" value="RibonucZ/Hydroxyglut_hydro"/>
</dbReference>
<gene>
    <name evidence="3" type="ORF">DENIS_2696</name>
</gene>